<dbReference type="WBParaSite" id="jg3830">
    <property type="protein sequence ID" value="jg3830"/>
    <property type="gene ID" value="jg3830"/>
</dbReference>
<keyword evidence="3" id="KW-0732">Signal</keyword>
<reference evidence="5" key="1">
    <citation type="submission" date="2022-11" db="UniProtKB">
        <authorList>
            <consortium name="WormBaseParasite"/>
        </authorList>
    </citation>
    <scope>IDENTIFICATION</scope>
</reference>
<feature type="compositionally biased region" description="Low complexity" evidence="2">
    <location>
        <begin position="442"/>
        <end position="469"/>
    </location>
</feature>
<feature type="chain" id="PRO_5037503123" evidence="3">
    <location>
        <begin position="26"/>
        <end position="529"/>
    </location>
</feature>
<evidence type="ECO:0000313" key="5">
    <source>
        <dbReference type="WBParaSite" id="jg3830"/>
    </source>
</evidence>
<feature type="compositionally biased region" description="Polar residues" evidence="2">
    <location>
        <begin position="409"/>
        <end position="441"/>
    </location>
</feature>
<evidence type="ECO:0000256" key="2">
    <source>
        <dbReference type="SAM" id="MobiDB-lite"/>
    </source>
</evidence>
<feature type="signal peptide" evidence="3">
    <location>
        <begin position="1"/>
        <end position="25"/>
    </location>
</feature>
<dbReference type="AlphaFoldDB" id="A0A915EAL6"/>
<dbReference type="Proteomes" id="UP000887574">
    <property type="component" value="Unplaced"/>
</dbReference>
<proteinExistence type="predicted"/>
<name>A0A915EAL6_9BILA</name>
<feature type="compositionally biased region" description="Polar residues" evidence="2">
    <location>
        <begin position="476"/>
        <end position="504"/>
    </location>
</feature>
<keyword evidence="4" id="KW-1185">Reference proteome</keyword>
<keyword evidence="1" id="KW-0175">Coiled coil</keyword>
<organism evidence="4 5">
    <name type="scientific">Ditylenchus dipsaci</name>
    <dbReference type="NCBI Taxonomy" id="166011"/>
    <lineage>
        <taxon>Eukaryota</taxon>
        <taxon>Metazoa</taxon>
        <taxon>Ecdysozoa</taxon>
        <taxon>Nematoda</taxon>
        <taxon>Chromadorea</taxon>
        <taxon>Rhabditida</taxon>
        <taxon>Tylenchina</taxon>
        <taxon>Tylenchomorpha</taxon>
        <taxon>Sphaerularioidea</taxon>
        <taxon>Anguinidae</taxon>
        <taxon>Anguininae</taxon>
        <taxon>Ditylenchus</taxon>
    </lineage>
</organism>
<accession>A0A915EAL6</accession>
<evidence type="ECO:0000313" key="4">
    <source>
        <dbReference type="Proteomes" id="UP000887574"/>
    </source>
</evidence>
<evidence type="ECO:0000256" key="1">
    <source>
        <dbReference type="SAM" id="Coils"/>
    </source>
</evidence>
<sequence>MHPSLGAIGVLLVAFIHLNSHLVEAEEGEGCCRKEMKAFYDANPKDPKFQEAILEPNATTCSIAQEVLNCFVNCTQVNVDNETVKRLIFGYTDYYCKEQKPIQEAIQCYKDAENQALTNATNECKDLLNDADNSRQVLREPRKSPRVHEKDINVMKCQGIAGLYFFLQQQIGSLKLMLNTTDDKTLNACASYERILVNAETAAKKKEPKKSRMCCANQLEQFNPNPITDAAFQESIFHFGKMECMASNATLACFEKCLTEEPENEYAKSMSSVFVYLVNYCDKKEVFNKANHCFQTVDKNHLCANETKHAKESFEKMPGKNDVGTLQTACGNMDAEIKCISDEEKSTGTNCSKEIYHYYEYLVQIKIAMIHAIHASQGLPLDANVGNGCQDFLGDLKHLLNDEPIFTHAQGTSSTVPTESGSTTTPGQYEPSDGSTSPGDKSTTTTDPSATTSTSKSESTSPGTTSTTTVVPGHSQPINGTEHTNNPSGASEPSPGTDSTTGKNSADHMVYSRLLMGVIGVTSAVYLLF</sequence>
<feature type="coiled-coil region" evidence="1">
    <location>
        <begin position="110"/>
        <end position="137"/>
    </location>
</feature>
<feature type="region of interest" description="Disordered" evidence="2">
    <location>
        <begin position="408"/>
        <end position="504"/>
    </location>
</feature>
<evidence type="ECO:0000256" key="3">
    <source>
        <dbReference type="SAM" id="SignalP"/>
    </source>
</evidence>
<protein>
    <submittedName>
        <fullName evidence="5">Uncharacterized protein</fullName>
    </submittedName>
</protein>